<dbReference type="NCBIfam" id="TIGR00634">
    <property type="entry name" value="recN"/>
    <property type="match status" value="1"/>
</dbReference>
<dbReference type="PANTHER" id="PTHR11059">
    <property type="entry name" value="DNA REPAIR PROTEIN RECN"/>
    <property type="match status" value="1"/>
</dbReference>
<keyword evidence="4" id="KW-0547">Nucleotide-binding</keyword>
<evidence type="ECO:0000256" key="8">
    <source>
        <dbReference type="ARBA" id="ARBA00033408"/>
    </source>
</evidence>
<dbReference type="EMBL" id="CP073344">
    <property type="protein sequence ID" value="UTW03048.1"/>
    <property type="molecule type" value="Genomic_DNA"/>
</dbReference>
<evidence type="ECO:0000256" key="5">
    <source>
        <dbReference type="ARBA" id="ARBA00022763"/>
    </source>
</evidence>
<evidence type="ECO:0000256" key="9">
    <source>
        <dbReference type="PIRNR" id="PIRNR003128"/>
    </source>
</evidence>
<dbReference type="Gene3D" id="3.40.50.300">
    <property type="entry name" value="P-loop containing nucleotide triphosphate hydrolases"/>
    <property type="match status" value="2"/>
</dbReference>
<comment type="function">
    <text evidence="1 9">May be involved in recombinational repair of damaged DNA.</text>
</comment>
<keyword evidence="5 9" id="KW-0227">DNA damage</keyword>
<evidence type="ECO:0000256" key="6">
    <source>
        <dbReference type="ARBA" id="ARBA00022840"/>
    </source>
</evidence>
<evidence type="ECO:0000256" key="3">
    <source>
        <dbReference type="ARBA" id="ARBA00021315"/>
    </source>
</evidence>
<dbReference type="InterPro" id="IPR027417">
    <property type="entry name" value="P-loop_NTPase"/>
</dbReference>
<gene>
    <name evidence="11" type="primary">recN</name>
    <name evidence="11" type="ORF">KDX31_17220</name>
</gene>
<keyword evidence="12" id="KW-1185">Reference proteome</keyword>
<comment type="similarity">
    <text evidence="2 9">Belongs to the RecN family.</text>
</comment>
<dbReference type="SUPFAM" id="SSF52540">
    <property type="entry name" value="P-loop containing nucleoside triphosphate hydrolases"/>
    <property type="match status" value="1"/>
</dbReference>
<keyword evidence="7 9" id="KW-0234">DNA repair</keyword>
<evidence type="ECO:0000313" key="12">
    <source>
        <dbReference type="Proteomes" id="UP001059950"/>
    </source>
</evidence>
<dbReference type="NCBIfam" id="NF008121">
    <property type="entry name" value="PRK10869.1"/>
    <property type="match status" value="1"/>
</dbReference>
<evidence type="ECO:0000256" key="4">
    <source>
        <dbReference type="ARBA" id="ARBA00022741"/>
    </source>
</evidence>
<dbReference type="PANTHER" id="PTHR11059:SF0">
    <property type="entry name" value="DNA REPAIR PROTEIN RECN"/>
    <property type="match status" value="1"/>
</dbReference>
<evidence type="ECO:0000313" key="11">
    <source>
        <dbReference type="EMBL" id="UTW03048.1"/>
    </source>
</evidence>
<evidence type="ECO:0000256" key="1">
    <source>
        <dbReference type="ARBA" id="ARBA00003618"/>
    </source>
</evidence>
<dbReference type="Pfam" id="PF02463">
    <property type="entry name" value="SMC_N"/>
    <property type="match status" value="1"/>
</dbReference>
<dbReference type="InterPro" id="IPR004604">
    <property type="entry name" value="DNA_recomb/repair_RecN"/>
</dbReference>
<proteinExistence type="inferred from homology"/>
<dbReference type="CDD" id="cd03241">
    <property type="entry name" value="ABC_RecN"/>
    <property type="match status" value="2"/>
</dbReference>
<evidence type="ECO:0000259" key="10">
    <source>
        <dbReference type="Pfam" id="PF02463"/>
    </source>
</evidence>
<protein>
    <recommendedName>
        <fullName evidence="3 9">DNA repair protein RecN</fullName>
    </recommendedName>
    <alternativeName>
        <fullName evidence="8 9">Recombination protein N</fullName>
    </alternativeName>
</protein>
<accession>A0ABY5GUD6</accession>
<name>A0ABY5GUD6_9GAMM</name>
<evidence type="ECO:0000256" key="2">
    <source>
        <dbReference type="ARBA" id="ARBA00009441"/>
    </source>
</evidence>
<keyword evidence="6" id="KW-0067">ATP-binding</keyword>
<evidence type="ECO:0000256" key="7">
    <source>
        <dbReference type="ARBA" id="ARBA00023204"/>
    </source>
</evidence>
<sequence>MLTQLNIRNYAIVEELDLELENGMTVVSGETGAGKSIMLDALGLTLGDRADMGSVRKGAERAEIIASFDIANIPTARKWLKLQDLDDDECILRRVITSEGRSRSYINGSPCPINKVRELGEYLIEIHGQHEHQRLLKKDHHRHLLDAYSGKGELASKTRKLFRHWQSLNNRLHQLSAQSEEQTARLQLLSYQAEELEQLGVIEGEYDKLVEEQSTLANAGEILQSGQQILQLTSESEEVNCLSLLNQCQHLLSNIKGTSPSVSQTIEMLSSAQIQIEEACQEMSHYMDRVELNPKRQADVEERLSSIFDMARKHRIPAEQLPQFYLDIQNELEGLSMSDQALEQLHEETEHARQAFLGSAETLSKARKKASQSLRNEVNKQLHSLGMTAAELSVSITPYDKDQLNVHGLEEVEFLITTNAGQPPRPLNKVASGGELSRISLAIQVITAQSSSTPTLIFDEVDVGIGGAIAEVVGRLLRQLGENNQILVVTHQPQVASQGHQHLFVSKQTVKDKTITRIDRLKKNQRVGEVARMLGGIDVTETSLDHAREMLGLDVIKS</sequence>
<dbReference type="Proteomes" id="UP001059950">
    <property type="component" value="Chromosome"/>
</dbReference>
<reference evidence="11" key="1">
    <citation type="submission" date="2021-04" db="EMBL/GenBank/DDBJ databases">
        <title>Oceanospirillales bacteria with DddD are important DMSP degraders in coastal seawater.</title>
        <authorList>
            <person name="Liu J."/>
        </authorList>
    </citation>
    <scope>NUCLEOTIDE SEQUENCE</scope>
    <source>
        <strain evidence="11">GY6</strain>
    </source>
</reference>
<dbReference type="PIRSF" id="PIRSF003128">
    <property type="entry name" value="RecN"/>
    <property type="match status" value="1"/>
</dbReference>
<feature type="domain" description="RecF/RecN/SMC N-terminal" evidence="10">
    <location>
        <begin position="3"/>
        <end position="508"/>
    </location>
</feature>
<organism evidence="11 12">
    <name type="scientific">Amphritea atlantica</name>
    <dbReference type="NCBI Taxonomy" id="355243"/>
    <lineage>
        <taxon>Bacteria</taxon>
        <taxon>Pseudomonadati</taxon>
        <taxon>Pseudomonadota</taxon>
        <taxon>Gammaproteobacteria</taxon>
        <taxon>Oceanospirillales</taxon>
        <taxon>Oceanospirillaceae</taxon>
        <taxon>Amphritea</taxon>
    </lineage>
</organism>
<dbReference type="InterPro" id="IPR003395">
    <property type="entry name" value="RecF/RecN/SMC_N"/>
</dbReference>